<keyword evidence="2" id="KW-0812">Transmembrane</keyword>
<dbReference type="EMBL" id="JGYU01000012">
    <property type="protein sequence ID" value="KFI55994.1"/>
    <property type="molecule type" value="Genomic_DNA"/>
</dbReference>
<feature type="transmembrane region" description="Helical" evidence="2">
    <location>
        <begin position="159"/>
        <end position="180"/>
    </location>
</feature>
<feature type="compositionally biased region" description="Basic and acidic residues" evidence="1">
    <location>
        <begin position="227"/>
        <end position="253"/>
    </location>
</feature>
<organism evidence="3 4">
    <name type="scientific">Bifidobacterium choerinum</name>
    <dbReference type="NCBI Taxonomy" id="35760"/>
    <lineage>
        <taxon>Bacteria</taxon>
        <taxon>Bacillati</taxon>
        <taxon>Actinomycetota</taxon>
        <taxon>Actinomycetes</taxon>
        <taxon>Bifidobacteriales</taxon>
        <taxon>Bifidobacteriaceae</taxon>
        <taxon>Bifidobacterium</taxon>
    </lineage>
</organism>
<evidence type="ECO:0000313" key="4">
    <source>
        <dbReference type="Proteomes" id="UP000028995"/>
    </source>
</evidence>
<name>A0A087AB44_9BIFI</name>
<feature type="transmembrane region" description="Helical" evidence="2">
    <location>
        <begin position="117"/>
        <end position="138"/>
    </location>
</feature>
<dbReference type="AlphaFoldDB" id="A0A087AB44"/>
<dbReference type="eggNOG" id="ENOG5031MNQ">
    <property type="taxonomic scope" value="Bacteria"/>
</dbReference>
<dbReference type="PIRSF" id="PIRSF010219">
    <property type="entry name" value="UCP010219"/>
    <property type="match status" value="1"/>
</dbReference>
<dbReference type="InterPro" id="IPR016566">
    <property type="entry name" value="UCP010219"/>
</dbReference>
<comment type="caution">
    <text evidence="3">The sequence shown here is derived from an EMBL/GenBank/DDBJ whole genome shotgun (WGS) entry which is preliminary data.</text>
</comment>
<evidence type="ECO:0000256" key="1">
    <source>
        <dbReference type="SAM" id="MobiDB-lite"/>
    </source>
</evidence>
<keyword evidence="2" id="KW-1133">Transmembrane helix</keyword>
<gene>
    <name evidence="3" type="ORF">BCHO_1550</name>
</gene>
<feature type="transmembrane region" description="Helical" evidence="2">
    <location>
        <begin position="79"/>
        <end position="97"/>
    </location>
</feature>
<feature type="region of interest" description="Disordered" evidence="1">
    <location>
        <begin position="227"/>
        <end position="268"/>
    </location>
</feature>
<protein>
    <submittedName>
        <fullName evidence="3">Mn2+/Zn2+ ABC transporter permease</fullName>
    </submittedName>
</protein>
<evidence type="ECO:0000313" key="3">
    <source>
        <dbReference type="EMBL" id="KFI55994.1"/>
    </source>
</evidence>
<sequence>MMTQPRQRTGLGALASSDGDDFSVIQAIGGPRGVVESMLPGVVFVVMFIVTSDLKLTVIVSAALAAAQVVVRLCQRQSVMGALSGLVAVAICLIWAWKSGEARNYYMYGFITNAAYIVVLLVSLLVKVPGLGFLIEFIRSLPTERFRAWLDSWRSDRALMRAYTMITWLWIGVFALRLVVQVPLYLTDRVGWLGTARLLMGIPFWALAIWVSYLIVADPMHRHKQLELARAEQEGEREAEARDGDTNDGHANDGDTQGGRTDDHGTGA</sequence>
<dbReference type="STRING" id="35760.BCHO_1550"/>
<dbReference type="Pfam" id="PF11361">
    <property type="entry name" value="DUF3159"/>
    <property type="match status" value="1"/>
</dbReference>
<dbReference type="Proteomes" id="UP000028995">
    <property type="component" value="Unassembled WGS sequence"/>
</dbReference>
<keyword evidence="2" id="KW-0472">Membrane</keyword>
<keyword evidence="4" id="KW-1185">Reference proteome</keyword>
<feature type="transmembrane region" description="Helical" evidence="2">
    <location>
        <begin position="42"/>
        <end position="67"/>
    </location>
</feature>
<proteinExistence type="predicted"/>
<evidence type="ECO:0000256" key="2">
    <source>
        <dbReference type="SAM" id="Phobius"/>
    </source>
</evidence>
<accession>A0A087AB44</accession>
<reference evidence="3 4" key="1">
    <citation type="submission" date="2014-03" db="EMBL/GenBank/DDBJ databases">
        <title>Genomics of Bifidobacteria.</title>
        <authorList>
            <person name="Ventura M."/>
            <person name="Milani C."/>
            <person name="Lugli G.A."/>
        </authorList>
    </citation>
    <scope>NUCLEOTIDE SEQUENCE [LARGE SCALE GENOMIC DNA]</scope>
    <source>
        <strain evidence="3 4">LMG 10510</strain>
    </source>
</reference>
<feature type="transmembrane region" description="Helical" evidence="2">
    <location>
        <begin position="192"/>
        <end position="216"/>
    </location>
</feature>